<dbReference type="InterPro" id="IPR007436">
    <property type="entry name" value="DUF485"/>
</dbReference>
<feature type="transmembrane region" description="Helical" evidence="2">
    <location>
        <begin position="85"/>
        <end position="106"/>
    </location>
</feature>
<evidence type="ECO:0000256" key="1">
    <source>
        <dbReference type="SAM" id="MobiDB-lite"/>
    </source>
</evidence>
<feature type="transmembrane region" description="Helical" evidence="2">
    <location>
        <begin position="51"/>
        <end position="73"/>
    </location>
</feature>
<dbReference type="AlphaFoldDB" id="A0A8J3Y706"/>
<evidence type="ECO:0000256" key="2">
    <source>
        <dbReference type="SAM" id="Phobius"/>
    </source>
</evidence>
<dbReference type="EMBL" id="BOOY01000011">
    <property type="protein sequence ID" value="GIJ02507.1"/>
    <property type="molecule type" value="Genomic_DNA"/>
</dbReference>
<keyword evidence="2" id="KW-0472">Membrane</keyword>
<protein>
    <submittedName>
        <fullName evidence="3">Membrane protein</fullName>
    </submittedName>
</protein>
<evidence type="ECO:0000313" key="3">
    <source>
        <dbReference type="EMBL" id="GIJ02507.1"/>
    </source>
</evidence>
<comment type="caution">
    <text evidence="3">The sequence shown here is derived from an EMBL/GenBank/DDBJ whole genome shotgun (WGS) entry which is preliminary data.</text>
</comment>
<dbReference type="Proteomes" id="UP000652013">
    <property type="component" value="Unassembled WGS sequence"/>
</dbReference>
<dbReference type="PANTHER" id="PTHR38441:SF1">
    <property type="entry name" value="MEMBRANE PROTEIN"/>
    <property type="match status" value="1"/>
</dbReference>
<feature type="region of interest" description="Disordered" evidence="1">
    <location>
        <begin position="1"/>
        <end position="30"/>
    </location>
</feature>
<sequence length="131" mass="14507">MSFRMTTDVPDSAAQAADPDRQPAPATPARSYIAVQDSAEFAGLRRALRRFIFPMTVAFFLWYALYVLLSAYARGFMGLKIIGNINVALVFGLLQFVSTFAIAWAYSRYADRNIDPTAEKIKADLDAGEAK</sequence>
<dbReference type="PANTHER" id="PTHR38441">
    <property type="entry name" value="INTEGRAL MEMBRANE PROTEIN-RELATED"/>
    <property type="match status" value="1"/>
</dbReference>
<keyword evidence="2" id="KW-0812">Transmembrane</keyword>
<keyword evidence="4" id="KW-1185">Reference proteome</keyword>
<dbReference type="InterPro" id="IPR036259">
    <property type="entry name" value="MFS_trans_sf"/>
</dbReference>
<evidence type="ECO:0000313" key="4">
    <source>
        <dbReference type="Proteomes" id="UP000652013"/>
    </source>
</evidence>
<accession>A0A8J3Y706</accession>
<name>A0A8J3Y706_9ACTN</name>
<organism evidence="3 4">
    <name type="scientific">Spirilliplanes yamanashiensis</name>
    <dbReference type="NCBI Taxonomy" id="42233"/>
    <lineage>
        <taxon>Bacteria</taxon>
        <taxon>Bacillati</taxon>
        <taxon>Actinomycetota</taxon>
        <taxon>Actinomycetes</taxon>
        <taxon>Micromonosporales</taxon>
        <taxon>Micromonosporaceae</taxon>
        <taxon>Spirilliplanes</taxon>
    </lineage>
</organism>
<feature type="compositionally biased region" description="Low complexity" evidence="1">
    <location>
        <begin position="13"/>
        <end position="30"/>
    </location>
</feature>
<dbReference type="SUPFAM" id="SSF103473">
    <property type="entry name" value="MFS general substrate transporter"/>
    <property type="match status" value="1"/>
</dbReference>
<gene>
    <name evidence="3" type="ORF">Sya03_18590</name>
</gene>
<keyword evidence="2" id="KW-1133">Transmembrane helix</keyword>
<dbReference type="Pfam" id="PF04341">
    <property type="entry name" value="DUF485"/>
    <property type="match status" value="1"/>
</dbReference>
<reference evidence="3" key="1">
    <citation type="submission" date="2021-01" db="EMBL/GenBank/DDBJ databases">
        <title>Whole genome shotgun sequence of Spirilliplanes yamanashiensis NBRC 15828.</title>
        <authorList>
            <person name="Komaki H."/>
            <person name="Tamura T."/>
        </authorList>
    </citation>
    <scope>NUCLEOTIDE SEQUENCE</scope>
    <source>
        <strain evidence="3">NBRC 15828</strain>
    </source>
</reference>
<proteinExistence type="predicted"/>